<name>A0AAN8XSG9_HALRR</name>
<dbReference type="Proteomes" id="UP001381693">
    <property type="component" value="Unassembled WGS sequence"/>
</dbReference>
<dbReference type="EMBL" id="JAXCGZ010001943">
    <property type="protein sequence ID" value="KAK7084929.1"/>
    <property type="molecule type" value="Genomic_DNA"/>
</dbReference>
<proteinExistence type="predicted"/>
<evidence type="ECO:0000313" key="1">
    <source>
        <dbReference type="EMBL" id="KAK7084929.1"/>
    </source>
</evidence>
<keyword evidence="2" id="KW-1185">Reference proteome</keyword>
<dbReference type="AlphaFoldDB" id="A0AAN8XSG9"/>
<evidence type="ECO:0000313" key="2">
    <source>
        <dbReference type="Proteomes" id="UP001381693"/>
    </source>
</evidence>
<organism evidence="1 2">
    <name type="scientific">Halocaridina rubra</name>
    <name type="common">Hawaiian red shrimp</name>
    <dbReference type="NCBI Taxonomy" id="373956"/>
    <lineage>
        <taxon>Eukaryota</taxon>
        <taxon>Metazoa</taxon>
        <taxon>Ecdysozoa</taxon>
        <taxon>Arthropoda</taxon>
        <taxon>Crustacea</taxon>
        <taxon>Multicrustacea</taxon>
        <taxon>Malacostraca</taxon>
        <taxon>Eumalacostraca</taxon>
        <taxon>Eucarida</taxon>
        <taxon>Decapoda</taxon>
        <taxon>Pleocyemata</taxon>
        <taxon>Caridea</taxon>
        <taxon>Atyoidea</taxon>
        <taxon>Atyidae</taxon>
        <taxon>Halocaridina</taxon>
    </lineage>
</organism>
<gene>
    <name evidence="1" type="ORF">SK128_000495</name>
</gene>
<reference evidence="1 2" key="1">
    <citation type="submission" date="2023-11" db="EMBL/GenBank/DDBJ databases">
        <title>Halocaridina rubra genome assembly.</title>
        <authorList>
            <person name="Smith C."/>
        </authorList>
    </citation>
    <scope>NUCLEOTIDE SEQUENCE [LARGE SCALE GENOMIC DNA]</scope>
    <source>
        <strain evidence="1">EP-1</strain>
        <tissue evidence="1">Whole</tissue>
    </source>
</reference>
<comment type="caution">
    <text evidence="1">The sequence shown here is derived from an EMBL/GenBank/DDBJ whole genome shotgun (WGS) entry which is preliminary data.</text>
</comment>
<protein>
    <submittedName>
        <fullName evidence="1">Uncharacterized protein</fullName>
    </submittedName>
</protein>
<accession>A0AAN8XSG9</accession>
<sequence length="80" mass="9144">KLLKVENAMVKLTCSSGKEERRGVIATDIFGVVFIHRWIFLIDGYVSTHAFHPHSIDKIQKVEAVFPGDSFRFDDHNISE</sequence>
<feature type="non-terminal residue" evidence="1">
    <location>
        <position position="1"/>
    </location>
</feature>